<evidence type="ECO:0000259" key="4">
    <source>
        <dbReference type="Pfam" id="PF00591"/>
    </source>
</evidence>
<dbReference type="InterPro" id="IPR000312">
    <property type="entry name" value="Glycosyl_Trfase_fam3"/>
</dbReference>
<sequence length="332" mass="36041">MKSVLNRLINHEQLDREEARNILVSISEGAYNTSQISAFLTVYMMRSIGLEELEGFRDALLELCIAPELGDYHTIDLCGTGGDGKNTFNISTLASFVTAGAGVLVTKHGNYGVSSISGSSNVLEQLGVTFSNESGFLKRCLDETGICVLHAPLFHPAMKNVAPIRRELGVKTFFNMLGPMVNPAFPKNQLVGVFSLELARLYGYLYQQSEKNYAILHAMDGYDEISLTGPTKVISGKTEQVLQPSHFGVEPIEASQIYGGDSVEDSAAIFMEILNGRGSKAQNDVVCANAAMAISVADSCSLTEGFERARDSLLNAKALEVLNKLQKISREQ</sequence>
<feature type="binding site" evidence="3">
    <location>
        <position position="91"/>
    </location>
    <ligand>
        <name>Mg(2+)</name>
        <dbReference type="ChEBI" id="CHEBI:18420"/>
        <label>1</label>
    </ligand>
</feature>
<feature type="binding site" evidence="3">
    <location>
        <begin position="107"/>
        <end position="115"/>
    </location>
    <ligand>
        <name>5-phospho-alpha-D-ribose 1-diphosphate</name>
        <dbReference type="ChEBI" id="CHEBI:58017"/>
    </ligand>
</feature>
<proteinExistence type="inferred from homology"/>
<comment type="caution">
    <text evidence="3">Lacks conserved residue(s) required for the propagation of feature annotation.</text>
</comment>
<dbReference type="GO" id="GO:0004048">
    <property type="term" value="F:anthranilate phosphoribosyltransferase activity"/>
    <property type="evidence" value="ECO:0007669"/>
    <property type="project" value="UniProtKB-UniRule"/>
</dbReference>
<comment type="pathway">
    <text evidence="3">Amino-acid biosynthesis; L-tryptophan biosynthesis; L-tryptophan from chorismate: step 2/5.</text>
</comment>
<evidence type="ECO:0000256" key="3">
    <source>
        <dbReference type="HAMAP-Rule" id="MF_00211"/>
    </source>
</evidence>
<feature type="binding site" evidence="3">
    <location>
        <position position="224"/>
    </location>
    <ligand>
        <name>Mg(2+)</name>
        <dbReference type="ChEBI" id="CHEBI:18420"/>
        <label>1</label>
    </ligand>
</feature>
<gene>
    <name evidence="3 6" type="primary">trpD</name>
    <name evidence="6" type="ORF">C5O00_01820</name>
</gene>
<dbReference type="NCBIfam" id="TIGR01245">
    <property type="entry name" value="trpD"/>
    <property type="match status" value="1"/>
</dbReference>
<dbReference type="Proteomes" id="UP000238442">
    <property type="component" value="Chromosome"/>
</dbReference>
<feature type="binding site" evidence="3">
    <location>
        <position position="110"/>
    </location>
    <ligand>
        <name>anthranilate</name>
        <dbReference type="ChEBI" id="CHEBI:16567"/>
        <label>1</label>
    </ligand>
</feature>
<feature type="binding site" evidence="3">
    <location>
        <position position="119"/>
    </location>
    <ligand>
        <name>5-phospho-alpha-D-ribose 1-diphosphate</name>
        <dbReference type="ChEBI" id="CHEBI:58017"/>
    </ligand>
</feature>
<dbReference type="InterPro" id="IPR036320">
    <property type="entry name" value="Glycosyl_Trfase_fam3_N_dom_sf"/>
</dbReference>
<dbReference type="GO" id="GO:0000162">
    <property type="term" value="P:L-tryptophan biosynthetic process"/>
    <property type="evidence" value="ECO:0007669"/>
    <property type="project" value="UniProtKB-UniRule"/>
</dbReference>
<evidence type="ECO:0000313" key="7">
    <source>
        <dbReference type="Proteomes" id="UP000238442"/>
    </source>
</evidence>
<feature type="domain" description="Glycosyl transferase family 3 N-terminal" evidence="5">
    <location>
        <begin position="2"/>
        <end position="63"/>
    </location>
</feature>
<keyword evidence="1 3" id="KW-0328">Glycosyltransferase</keyword>
<evidence type="ECO:0000259" key="5">
    <source>
        <dbReference type="Pfam" id="PF02885"/>
    </source>
</evidence>
<dbReference type="InterPro" id="IPR017459">
    <property type="entry name" value="Glycosyl_Trfase_fam3_N_dom"/>
</dbReference>
<feature type="binding site" evidence="3">
    <location>
        <position position="223"/>
    </location>
    <ligand>
        <name>Mg(2+)</name>
        <dbReference type="ChEBI" id="CHEBI:18420"/>
        <label>2</label>
    </ligand>
</feature>
<comment type="function">
    <text evidence="3">Catalyzes the transfer of the phosphoribosyl group of 5-phosphorylribose-1-pyrophosphate (PRPP) to anthranilate to yield N-(5'-phosphoribosyl)-anthranilate (PRA).</text>
</comment>
<feature type="binding site" evidence="3">
    <location>
        <begin position="82"/>
        <end position="83"/>
    </location>
    <ligand>
        <name>5-phospho-alpha-D-ribose 1-diphosphate</name>
        <dbReference type="ChEBI" id="CHEBI:58017"/>
    </ligand>
</feature>
<dbReference type="GO" id="GO:0000287">
    <property type="term" value="F:magnesium ion binding"/>
    <property type="evidence" value="ECO:0007669"/>
    <property type="project" value="UniProtKB-UniRule"/>
</dbReference>
<feature type="binding site" evidence="3">
    <location>
        <position position="87"/>
    </location>
    <ligand>
        <name>5-phospho-alpha-D-ribose 1-diphosphate</name>
        <dbReference type="ChEBI" id="CHEBI:58017"/>
    </ligand>
</feature>
<comment type="subunit">
    <text evidence="3">Homodimer.</text>
</comment>
<dbReference type="SUPFAM" id="SSF52418">
    <property type="entry name" value="Nucleoside phosphorylase/phosphoribosyltransferase catalytic domain"/>
    <property type="match status" value="1"/>
</dbReference>
<dbReference type="EMBL" id="CP027062">
    <property type="protein sequence ID" value="AVI49969.1"/>
    <property type="molecule type" value="Genomic_DNA"/>
</dbReference>
<keyword evidence="3" id="KW-0822">Tryptophan biosynthesis</keyword>
<dbReference type="PANTHER" id="PTHR43285">
    <property type="entry name" value="ANTHRANILATE PHOSPHORIBOSYLTRANSFERASE"/>
    <property type="match status" value="1"/>
</dbReference>
<evidence type="ECO:0000313" key="6">
    <source>
        <dbReference type="EMBL" id="AVI49969.1"/>
    </source>
</evidence>
<dbReference type="KEGG" id="aue:C5O00_01820"/>
<keyword evidence="2 3" id="KW-0808">Transferase</keyword>
<dbReference type="RefSeq" id="WP_105214406.1">
    <property type="nucleotide sequence ID" value="NZ_CP027062.1"/>
</dbReference>
<dbReference type="InterPro" id="IPR005940">
    <property type="entry name" value="Anthranilate_Pribosyl_Tfrase"/>
</dbReference>
<feature type="binding site" evidence="3">
    <location>
        <position position="79"/>
    </location>
    <ligand>
        <name>5-phospho-alpha-D-ribose 1-diphosphate</name>
        <dbReference type="ChEBI" id="CHEBI:58017"/>
    </ligand>
</feature>
<dbReference type="SUPFAM" id="SSF47648">
    <property type="entry name" value="Nucleoside phosphorylase/phosphoribosyltransferase N-terminal domain"/>
    <property type="match status" value="1"/>
</dbReference>
<dbReference type="EC" id="2.4.2.18" evidence="3"/>
<dbReference type="InterPro" id="IPR035902">
    <property type="entry name" value="Nuc_phospho_transferase"/>
</dbReference>
<protein>
    <recommendedName>
        <fullName evidence="3">Anthranilate phosphoribosyltransferase</fullName>
        <ecNumber evidence="3">2.4.2.18</ecNumber>
    </recommendedName>
</protein>
<keyword evidence="3" id="KW-0460">Magnesium</keyword>
<dbReference type="AlphaFoldDB" id="A0A2S0HTE9"/>
<comment type="similarity">
    <text evidence="3">Belongs to the anthranilate phosphoribosyltransferase family.</text>
</comment>
<dbReference type="Gene3D" id="1.20.970.10">
    <property type="entry name" value="Transferase, Pyrimidine Nucleoside Phosphorylase, Chain C"/>
    <property type="match status" value="1"/>
</dbReference>
<dbReference type="GO" id="GO:0005829">
    <property type="term" value="C:cytosol"/>
    <property type="evidence" value="ECO:0007669"/>
    <property type="project" value="TreeGrafter"/>
</dbReference>
<dbReference type="UniPathway" id="UPA00035">
    <property type="reaction ID" value="UER00041"/>
</dbReference>
<dbReference type="Gene3D" id="3.40.1030.10">
    <property type="entry name" value="Nucleoside phosphorylase/phosphoribosyltransferase catalytic domain"/>
    <property type="match status" value="1"/>
</dbReference>
<comment type="cofactor">
    <cofactor evidence="3">
        <name>Mg(2+)</name>
        <dbReference type="ChEBI" id="CHEBI:18420"/>
    </cofactor>
    <text evidence="3">Binds 2 magnesium ions per monomer.</text>
</comment>
<keyword evidence="3" id="KW-0479">Metal-binding</keyword>
<dbReference type="Pfam" id="PF02885">
    <property type="entry name" value="Glycos_trans_3N"/>
    <property type="match status" value="1"/>
</dbReference>
<keyword evidence="7" id="KW-1185">Reference proteome</keyword>
<feature type="binding site" evidence="3">
    <location>
        <position position="224"/>
    </location>
    <ligand>
        <name>Mg(2+)</name>
        <dbReference type="ChEBI" id="CHEBI:18420"/>
        <label>2</label>
    </ligand>
</feature>
<feature type="domain" description="Glycosyl transferase family 3" evidence="4">
    <location>
        <begin position="72"/>
        <end position="318"/>
    </location>
</feature>
<dbReference type="Pfam" id="PF00591">
    <property type="entry name" value="Glycos_transf_3"/>
    <property type="match status" value="1"/>
</dbReference>
<dbReference type="PANTHER" id="PTHR43285:SF2">
    <property type="entry name" value="ANTHRANILATE PHOSPHORIBOSYLTRANSFERASE"/>
    <property type="match status" value="1"/>
</dbReference>
<name>A0A2S0HTE9_9FLAO</name>
<evidence type="ECO:0000256" key="1">
    <source>
        <dbReference type="ARBA" id="ARBA00022676"/>
    </source>
</evidence>
<dbReference type="HAMAP" id="MF_00211">
    <property type="entry name" value="TrpD"/>
    <property type="match status" value="1"/>
</dbReference>
<feature type="binding site" evidence="3">
    <location>
        <position position="165"/>
    </location>
    <ligand>
        <name>anthranilate</name>
        <dbReference type="ChEBI" id="CHEBI:16567"/>
        <label>2</label>
    </ligand>
</feature>
<feature type="binding site" evidence="3">
    <location>
        <begin position="89"/>
        <end position="92"/>
    </location>
    <ligand>
        <name>5-phospho-alpha-D-ribose 1-diphosphate</name>
        <dbReference type="ChEBI" id="CHEBI:58017"/>
    </ligand>
</feature>
<keyword evidence="3" id="KW-0028">Amino-acid biosynthesis</keyword>
<comment type="catalytic activity">
    <reaction evidence="3">
        <text>N-(5-phospho-beta-D-ribosyl)anthranilate + diphosphate = 5-phospho-alpha-D-ribose 1-diphosphate + anthranilate</text>
        <dbReference type="Rhea" id="RHEA:11768"/>
        <dbReference type="ChEBI" id="CHEBI:16567"/>
        <dbReference type="ChEBI" id="CHEBI:18277"/>
        <dbReference type="ChEBI" id="CHEBI:33019"/>
        <dbReference type="ChEBI" id="CHEBI:58017"/>
        <dbReference type="EC" id="2.4.2.18"/>
    </reaction>
</comment>
<feature type="binding site" evidence="3">
    <location>
        <position position="79"/>
    </location>
    <ligand>
        <name>anthranilate</name>
        <dbReference type="ChEBI" id="CHEBI:16567"/>
        <label>1</label>
    </ligand>
</feature>
<dbReference type="OrthoDB" id="9806430at2"/>
<organism evidence="6 7">
    <name type="scientific">Pukyongia salina</name>
    <dbReference type="NCBI Taxonomy" id="2094025"/>
    <lineage>
        <taxon>Bacteria</taxon>
        <taxon>Pseudomonadati</taxon>
        <taxon>Bacteroidota</taxon>
        <taxon>Flavobacteriia</taxon>
        <taxon>Flavobacteriales</taxon>
        <taxon>Flavobacteriaceae</taxon>
        <taxon>Pukyongia</taxon>
    </lineage>
</organism>
<evidence type="ECO:0000256" key="2">
    <source>
        <dbReference type="ARBA" id="ARBA00022679"/>
    </source>
</evidence>
<reference evidence="6 7" key="1">
    <citation type="submission" date="2018-02" db="EMBL/GenBank/DDBJ databases">
        <title>Genomic analysis of the strain RR4-38 isolated from a seawater recirculating aquaculture system.</title>
        <authorList>
            <person name="Kim Y.-S."/>
            <person name="Jang Y.H."/>
            <person name="Kim K.-H."/>
        </authorList>
    </citation>
    <scope>NUCLEOTIDE SEQUENCE [LARGE SCALE GENOMIC DNA]</scope>
    <source>
        <strain evidence="6 7">RR4-38</strain>
    </source>
</reference>
<accession>A0A2S0HTE9</accession>
<keyword evidence="3" id="KW-0057">Aromatic amino acid biosynthesis</keyword>